<comment type="caution">
    <text evidence="1">The sequence shown here is derived from an EMBL/GenBank/DDBJ whole genome shotgun (WGS) entry which is preliminary data.</text>
</comment>
<name>A0ACB9KZ52_9MYRT</name>
<protein>
    <submittedName>
        <fullName evidence="1">Uncharacterized protein</fullName>
    </submittedName>
</protein>
<keyword evidence="2" id="KW-1185">Reference proteome</keyword>
<evidence type="ECO:0000313" key="1">
    <source>
        <dbReference type="EMBL" id="KAI4302580.1"/>
    </source>
</evidence>
<dbReference type="EMBL" id="CM042891">
    <property type="protein sequence ID" value="KAI4302580.1"/>
    <property type="molecule type" value="Genomic_DNA"/>
</dbReference>
<dbReference type="Proteomes" id="UP001057402">
    <property type="component" value="Chromosome 12"/>
</dbReference>
<evidence type="ECO:0000313" key="2">
    <source>
        <dbReference type="Proteomes" id="UP001057402"/>
    </source>
</evidence>
<gene>
    <name evidence="1" type="ORF">MLD38_038306</name>
</gene>
<accession>A0ACB9KZ52</accession>
<sequence length="144" mass="16338">MQVTDLLIQKDLYLPLQLKGEKPADMKRDVWETMDTKAMSTIRLLLTRNVALSIRNEQTSYSLMQTLSNTYEKPLAVNKFFMMRKLYTQKLSEGGSVSDHLSLLTEIFHQLSTVEMQISDEQVAVILLLSLPESCVAIVSGIIN</sequence>
<organism evidence="1 2">
    <name type="scientific">Melastoma candidum</name>
    <dbReference type="NCBI Taxonomy" id="119954"/>
    <lineage>
        <taxon>Eukaryota</taxon>
        <taxon>Viridiplantae</taxon>
        <taxon>Streptophyta</taxon>
        <taxon>Embryophyta</taxon>
        <taxon>Tracheophyta</taxon>
        <taxon>Spermatophyta</taxon>
        <taxon>Magnoliopsida</taxon>
        <taxon>eudicotyledons</taxon>
        <taxon>Gunneridae</taxon>
        <taxon>Pentapetalae</taxon>
        <taxon>rosids</taxon>
        <taxon>malvids</taxon>
        <taxon>Myrtales</taxon>
        <taxon>Melastomataceae</taxon>
        <taxon>Melastomatoideae</taxon>
        <taxon>Melastomateae</taxon>
        <taxon>Melastoma</taxon>
    </lineage>
</organism>
<proteinExistence type="predicted"/>
<reference evidence="2" key="1">
    <citation type="journal article" date="2023" name="Front. Plant Sci.">
        <title>Chromosomal-level genome assembly of Melastoma candidum provides insights into trichome evolution.</title>
        <authorList>
            <person name="Zhong Y."/>
            <person name="Wu W."/>
            <person name="Sun C."/>
            <person name="Zou P."/>
            <person name="Liu Y."/>
            <person name="Dai S."/>
            <person name="Zhou R."/>
        </authorList>
    </citation>
    <scope>NUCLEOTIDE SEQUENCE [LARGE SCALE GENOMIC DNA]</scope>
</reference>